<dbReference type="RefSeq" id="WP_124543152.1">
    <property type="nucleotide sequence ID" value="NZ_QUSW01000009.1"/>
</dbReference>
<evidence type="ECO:0000313" key="1">
    <source>
        <dbReference type="EMBL" id="RQP21740.1"/>
    </source>
</evidence>
<sequence length="409" mass="46327">MTRVHLCLNVPGSAFPGESPGVVAALECSAGELRIGANGLYLRQGDLLPVALWIDDQRLMLDGAPPFEFRSFSGAQRQQSRTFFDWLCGRFDGLARLKPTGARWMPSIAAVERDDGRMSFFHLVQQGEPGAMFVLYRDEALATGDGLAKQLWCQTPGHAERLDTLRPALGDECWYTKWRPEIEMERKFTFAGIPDTWALLHALHAGIAGSGESGFVPELDREIQVWDYEQHIFEVLGGNAESGYIAYIPQADGLMTVKRKWFVENCEIRRESLWVEKTLRLQEIDSHVATLTAERTRRLPSYRRKRFDAQFESLQTGNIFGIYMDVCRTLDSRAAFSQCEIEYCRTRTFAEIRGVEADFESFCGHVGAQLRSLGVPFQQDLYSKLDFVRSVADEALDQPYARELRAEPA</sequence>
<proteinExistence type="predicted"/>
<evidence type="ECO:0000313" key="2">
    <source>
        <dbReference type="Proteomes" id="UP000267464"/>
    </source>
</evidence>
<dbReference type="EMBL" id="QUSW01000009">
    <property type="protein sequence ID" value="RQP21740.1"/>
    <property type="molecule type" value="Genomic_DNA"/>
</dbReference>
<accession>A0A3N7HI79</accession>
<dbReference type="Proteomes" id="UP000267464">
    <property type="component" value="Unassembled WGS sequence"/>
</dbReference>
<protein>
    <submittedName>
        <fullName evidence="1">Uncharacterized protein</fullName>
    </submittedName>
</protein>
<reference evidence="1 2" key="2">
    <citation type="submission" date="2018-12" db="EMBL/GenBank/DDBJ databases">
        <title>Rhizobacter gummiphilus sp. nov., a rubber-degrading bacterium isolated from the soil of a botanical garden in Japan.</title>
        <authorList>
            <person name="Shunsuke S.S."/>
        </authorList>
    </citation>
    <scope>NUCLEOTIDE SEQUENCE [LARGE SCALE GENOMIC DNA]</scope>
    <source>
        <strain evidence="1 2">S-16</strain>
    </source>
</reference>
<reference evidence="1 2" key="1">
    <citation type="submission" date="2018-08" db="EMBL/GenBank/DDBJ databases">
        <authorList>
            <person name="Khan S.A."/>
            <person name="Jeon C.O."/>
            <person name="Chun B.H."/>
            <person name="Jeong S.E."/>
        </authorList>
    </citation>
    <scope>NUCLEOTIDE SEQUENCE [LARGE SCALE GENOMIC DNA]</scope>
    <source>
        <strain evidence="1 2">S-16</strain>
    </source>
</reference>
<name>A0A3N7HI79_9BURK</name>
<keyword evidence="2" id="KW-1185">Reference proteome</keyword>
<dbReference type="OrthoDB" id="9135079at2"/>
<dbReference type="AlphaFoldDB" id="A0A3N7HI79"/>
<comment type="caution">
    <text evidence="1">The sequence shown here is derived from an EMBL/GenBank/DDBJ whole genome shotgun (WGS) entry which is preliminary data.</text>
</comment>
<gene>
    <name evidence="1" type="ORF">DZC73_25170</name>
</gene>
<organism evidence="1 2">
    <name type="scientific">Piscinibacter terrae</name>
    <dbReference type="NCBI Taxonomy" id="2496871"/>
    <lineage>
        <taxon>Bacteria</taxon>
        <taxon>Pseudomonadati</taxon>
        <taxon>Pseudomonadota</taxon>
        <taxon>Betaproteobacteria</taxon>
        <taxon>Burkholderiales</taxon>
        <taxon>Sphaerotilaceae</taxon>
        <taxon>Piscinibacter</taxon>
    </lineage>
</organism>